<dbReference type="InterPro" id="IPR020095">
    <property type="entry name" value="PsdUridine_synth_TruA_C"/>
</dbReference>
<evidence type="ECO:0000256" key="1">
    <source>
        <dbReference type="ARBA" id="ARBA00004123"/>
    </source>
</evidence>
<dbReference type="FunFam" id="3.30.70.660:FF:000012">
    <property type="entry name" value="tRNA pseudouridine synthase"/>
    <property type="match status" value="1"/>
</dbReference>
<dbReference type="OMA" id="DCKFPEM"/>
<dbReference type="VEuPathDB" id="FungiDB:DIURU_002135"/>
<dbReference type="OrthoDB" id="25767at2759"/>
<feature type="domain" description="Pseudouridine synthase I TruA alpha/beta" evidence="7">
    <location>
        <begin position="225"/>
        <end position="331"/>
    </location>
</feature>
<proteinExistence type="inferred from homology"/>
<dbReference type="InterPro" id="IPR020094">
    <property type="entry name" value="TruA/RsuA/RluB/E/F_N"/>
</dbReference>
<keyword evidence="3" id="KW-0819">tRNA processing</keyword>
<dbReference type="FunFam" id="3.30.70.580:FF:000020">
    <property type="entry name" value="tRNA pseudouridine synthase"/>
    <property type="match status" value="1"/>
</dbReference>
<dbReference type="NCBIfam" id="TIGR00071">
    <property type="entry name" value="hisT_truA"/>
    <property type="match status" value="1"/>
</dbReference>
<dbReference type="InterPro" id="IPR041707">
    <property type="entry name" value="Pus3-like"/>
</dbReference>
<dbReference type="EMBL" id="SWFT01000065">
    <property type="protein sequence ID" value="KAA8903913.1"/>
    <property type="molecule type" value="Genomic_DNA"/>
</dbReference>
<name>A0A642UVZ1_DIURU</name>
<dbReference type="InterPro" id="IPR020097">
    <property type="entry name" value="PsdUridine_synth_TruA_a/b_dom"/>
</dbReference>
<dbReference type="GO" id="GO:0003723">
    <property type="term" value="F:RNA binding"/>
    <property type="evidence" value="ECO:0007669"/>
    <property type="project" value="InterPro"/>
</dbReference>
<evidence type="ECO:0000256" key="5">
    <source>
        <dbReference type="ARBA" id="ARBA00023242"/>
    </source>
</evidence>
<dbReference type="PANTHER" id="PTHR11142">
    <property type="entry name" value="PSEUDOURIDYLATE SYNTHASE"/>
    <property type="match status" value="1"/>
</dbReference>
<evidence type="ECO:0000256" key="2">
    <source>
        <dbReference type="ARBA" id="ARBA00009375"/>
    </source>
</evidence>
<evidence type="ECO:0000256" key="6">
    <source>
        <dbReference type="SAM" id="MobiDB-lite"/>
    </source>
</evidence>
<comment type="similarity">
    <text evidence="2">Belongs to the tRNA pseudouridine synthase TruA family.</text>
</comment>
<gene>
    <name evidence="8" type="ORF">DIURU_002135</name>
</gene>
<dbReference type="GO" id="GO:0005737">
    <property type="term" value="C:cytoplasm"/>
    <property type="evidence" value="ECO:0007669"/>
    <property type="project" value="TreeGrafter"/>
</dbReference>
<accession>A0A642UVZ1</accession>
<dbReference type="GO" id="GO:0009982">
    <property type="term" value="F:pseudouridine synthase activity"/>
    <property type="evidence" value="ECO:0007669"/>
    <property type="project" value="InterPro"/>
</dbReference>
<dbReference type="AlphaFoldDB" id="A0A642UVZ1"/>
<organism evidence="8 9">
    <name type="scientific">Diutina rugosa</name>
    <name type="common">Yeast</name>
    <name type="synonym">Candida rugosa</name>
    <dbReference type="NCBI Taxonomy" id="5481"/>
    <lineage>
        <taxon>Eukaryota</taxon>
        <taxon>Fungi</taxon>
        <taxon>Dikarya</taxon>
        <taxon>Ascomycota</taxon>
        <taxon>Saccharomycotina</taxon>
        <taxon>Pichiomycetes</taxon>
        <taxon>Debaryomycetaceae</taxon>
        <taxon>Diutina</taxon>
    </lineage>
</organism>
<keyword evidence="9" id="KW-1185">Reference proteome</keyword>
<protein>
    <recommendedName>
        <fullName evidence="7">Pseudouridine synthase I TruA alpha/beta domain-containing protein</fullName>
    </recommendedName>
</protein>
<evidence type="ECO:0000313" key="8">
    <source>
        <dbReference type="EMBL" id="KAA8903913.1"/>
    </source>
</evidence>
<sequence length="434" mass="49967">MMRNIGGMIKRGLAEVKYAEWSKEELIKRIEQLENGVGSVETSRHTSSTQVHLKPDTSAPTPKKAKKQFAFHEQHQRFIAIKFAYLGWNYSGLAYQYEPTPLPTVEQCIVEALAKAKLIEKADPDCCGFSRCGRTDRGVSAMNQVISLRVRSQLSPEAQQKQTNDDKELPYMSILNSMLPTDIRVTAICLRPPKDFDARFSCLYRHYRYFFFSEGLDIDLMKQGAKFYEGVHDFRNFCKLDGSKQITNFMREVHGASICHLKDDIWYLDLKGSAFLWHQVRCMMAILFMVGQKLEEPSIVTAMLDISKYPARPVYEMANDIPLVLYNCHYPQMEWIESDSRAPKFYAQFRGMLSDYRLKSNMAKLMDEWYIGGSFQQNTTIHGGSVNVGDGCGRKFKKYTPLAERKVGETPDVVNQRYLERKARKEQPIDEPTV</sequence>
<evidence type="ECO:0000256" key="4">
    <source>
        <dbReference type="ARBA" id="ARBA00023235"/>
    </source>
</evidence>
<reference evidence="8 9" key="1">
    <citation type="submission" date="2019-07" db="EMBL/GenBank/DDBJ databases">
        <title>Genome assembly of two rare yeast pathogens: Diutina rugosa and Trichomonascus ciferrii.</title>
        <authorList>
            <person name="Mixao V."/>
            <person name="Saus E."/>
            <person name="Hansen A."/>
            <person name="Lass-Flor C."/>
            <person name="Gabaldon T."/>
        </authorList>
    </citation>
    <scope>NUCLEOTIDE SEQUENCE [LARGE SCALE GENOMIC DNA]</scope>
    <source>
        <strain evidence="8 9">CBS 613</strain>
    </source>
</reference>
<dbReference type="PANTHER" id="PTHR11142:SF5">
    <property type="entry name" value="TRNA PSEUDOURIDINE(38_39) SYNTHASE"/>
    <property type="match status" value="1"/>
</dbReference>
<dbReference type="Gene3D" id="3.30.70.660">
    <property type="entry name" value="Pseudouridine synthase I, catalytic domain, C-terminal subdomain"/>
    <property type="match status" value="1"/>
</dbReference>
<keyword evidence="4" id="KW-0413">Isomerase</keyword>
<evidence type="ECO:0000259" key="7">
    <source>
        <dbReference type="Pfam" id="PF01416"/>
    </source>
</evidence>
<comment type="caution">
    <text evidence="8">The sequence shown here is derived from an EMBL/GenBank/DDBJ whole genome shotgun (WGS) entry which is preliminary data.</text>
</comment>
<feature type="region of interest" description="Disordered" evidence="6">
    <location>
        <begin position="39"/>
        <end position="62"/>
    </location>
</feature>
<dbReference type="RefSeq" id="XP_034013058.1">
    <property type="nucleotide sequence ID" value="XM_034154754.1"/>
</dbReference>
<dbReference type="Proteomes" id="UP000449547">
    <property type="component" value="Unassembled WGS sequence"/>
</dbReference>
<dbReference type="InterPro" id="IPR001406">
    <property type="entry name" value="PsdUridine_synth_TruA"/>
</dbReference>
<evidence type="ECO:0000256" key="3">
    <source>
        <dbReference type="ARBA" id="ARBA00022694"/>
    </source>
</evidence>
<dbReference type="Gene3D" id="3.30.70.580">
    <property type="entry name" value="Pseudouridine synthase I, catalytic domain, N-terminal subdomain"/>
    <property type="match status" value="1"/>
</dbReference>
<dbReference type="CDD" id="cd02569">
    <property type="entry name" value="PseudoU_synth_ScPus3"/>
    <property type="match status" value="1"/>
</dbReference>
<evidence type="ECO:0000313" key="9">
    <source>
        <dbReference type="Proteomes" id="UP000449547"/>
    </source>
</evidence>
<dbReference type="GeneID" id="54780786"/>
<dbReference type="SUPFAM" id="SSF55120">
    <property type="entry name" value="Pseudouridine synthase"/>
    <property type="match status" value="1"/>
</dbReference>
<dbReference type="HAMAP" id="MF_00171">
    <property type="entry name" value="TruA"/>
    <property type="match status" value="1"/>
</dbReference>
<keyword evidence="5" id="KW-0539">Nucleus</keyword>
<dbReference type="GO" id="GO:1990481">
    <property type="term" value="P:mRNA pseudouridine synthesis"/>
    <property type="evidence" value="ECO:0007669"/>
    <property type="project" value="TreeGrafter"/>
</dbReference>
<dbReference type="GO" id="GO:0005634">
    <property type="term" value="C:nucleus"/>
    <property type="evidence" value="ECO:0007669"/>
    <property type="project" value="UniProtKB-SubCell"/>
</dbReference>
<dbReference type="InterPro" id="IPR020103">
    <property type="entry name" value="PsdUridine_synth_cat_dom_sf"/>
</dbReference>
<dbReference type="GO" id="GO:0031119">
    <property type="term" value="P:tRNA pseudouridine synthesis"/>
    <property type="evidence" value="ECO:0007669"/>
    <property type="project" value="TreeGrafter"/>
</dbReference>
<comment type="subcellular location">
    <subcellularLocation>
        <location evidence="1">Nucleus</location>
    </subcellularLocation>
</comment>
<dbReference type="Pfam" id="PF01416">
    <property type="entry name" value="PseudoU_synth_1"/>
    <property type="match status" value="1"/>
</dbReference>